<accession>A0A916EMW9</accession>
<protein>
    <submittedName>
        <fullName evidence="1">Uncharacterized protein</fullName>
    </submittedName>
</protein>
<dbReference type="OrthoDB" id="2438942at2759"/>
<dbReference type="AlphaFoldDB" id="A0A916EMW9"/>
<sequence>MTHNEYLIGTCFSYFNTEFKFSFCSTCNSAFQRKKSKTALKVFTSHNVDIELENNLENNISIDLDEKSEAEQIISFNLMIKSSTGPTLPSK</sequence>
<dbReference type="Proteomes" id="UP000684084">
    <property type="component" value="Unassembled WGS sequence"/>
</dbReference>
<reference evidence="1" key="1">
    <citation type="submission" date="2020-05" db="EMBL/GenBank/DDBJ databases">
        <authorList>
            <person name="Rincon C."/>
            <person name="Sanders R I."/>
            <person name="Robbins C."/>
            <person name="Chaturvedi A."/>
        </authorList>
    </citation>
    <scope>NUCLEOTIDE SEQUENCE</scope>
    <source>
        <strain evidence="1">CHB12</strain>
    </source>
</reference>
<evidence type="ECO:0000313" key="2">
    <source>
        <dbReference type="Proteomes" id="UP000684084"/>
    </source>
</evidence>
<evidence type="ECO:0000313" key="1">
    <source>
        <dbReference type="EMBL" id="CAB5396022.1"/>
    </source>
</evidence>
<name>A0A916EMW9_9GLOM</name>
<proteinExistence type="predicted"/>
<organism evidence="1 2">
    <name type="scientific">Rhizophagus irregularis</name>
    <dbReference type="NCBI Taxonomy" id="588596"/>
    <lineage>
        <taxon>Eukaryota</taxon>
        <taxon>Fungi</taxon>
        <taxon>Fungi incertae sedis</taxon>
        <taxon>Mucoromycota</taxon>
        <taxon>Glomeromycotina</taxon>
        <taxon>Glomeromycetes</taxon>
        <taxon>Glomerales</taxon>
        <taxon>Glomeraceae</taxon>
        <taxon>Rhizophagus</taxon>
    </lineage>
</organism>
<comment type="caution">
    <text evidence="1">The sequence shown here is derived from an EMBL/GenBank/DDBJ whole genome shotgun (WGS) entry which is preliminary data.</text>
</comment>
<gene>
    <name evidence="1" type="ORF">CHRIB12_LOCUS24131</name>
</gene>
<dbReference type="EMBL" id="CAGKOT010000107">
    <property type="protein sequence ID" value="CAB5396022.1"/>
    <property type="molecule type" value="Genomic_DNA"/>
</dbReference>